<dbReference type="RefSeq" id="XP_031869184.1">
    <property type="nucleotide sequence ID" value="XM_032014503.1"/>
</dbReference>
<keyword evidence="4" id="KW-1185">Reference proteome</keyword>
<dbReference type="PANTHER" id="PTHR47203">
    <property type="match status" value="1"/>
</dbReference>
<feature type="domain" description="HhH-GPD" evidence="2">
    <location>
        <begin position="197"/>
        <end position="400"/>
    </location>
</feature>
<organism evidence="3 4">
    <name type="scientific">Venustampulla echinocandica</name>
    <dbReference type="NCBI Taxonomy" id="2656787"/>
    <lineage>
        <taxon>Eukaryota</taxon>
        <taxon>Fungi</taxon>
        <taxon>Dikarya</taxon>
        <taxon>Ascomycota</taxon>
        <taxon>Pezizomycotina</taxon>
        <taxon>Leotiomycetes</taxon>
        <taxon>Helotiales</taxon>
        <taxon>Pleuroascaceae</taxon>
        <taxon>Venustampulla</taxon>
    </lineage>
</organism>
<dbReference type="Pfam" id="PF00730">
    <property type="entry name" value="HhH-GPD"/>
    <property type="match status" value="1"/>
</dbReference>
<dbReference type="SMART" id="SM00478">
    <property type="entry name" value="ENDO3c"/>
    <property type="match status" value="1"/>
</dbReference>
<dbReference type="Proteomes" id="UP000254866">
    <property type="component" value="Unassembled WGS sequence"/>
</dbReference>
<dbReference type="SUPFAM" id="SSF48150">
    <property type="entry name" value="DNA-glycosylase"/>
    <property type="match status" value="1"/>
</dbReference>
<name>A0A370TLY2_9HELO</name>
<evidence type="ECO:0000313" key="3">
    <source>
        <dbReference type="EMBL" id="RDL36528.1"/>
    </source>
</evidence>
<dbReference type="OrthoDB" id="5607at2759"/>
<evidence type="ECO:0000256" key="1">
    <source>
        <dbReference type="SAM" id="MobiDB-lite"/>
    </source>
</evidence>
<sequence length="610" mass="67724">MGDSLRPASADEVPGPWDVLPHGLGSSRLLFFPVSKAVPKPTAKLATQEPPGRSETTDPVTADLLNEPKTEEQLEQKVKLGVGEDGKEAKLEDSKALKSGVDTSTDVLHKVKDLVDADEKLQNNVKKSKNRYGVDHQNSPFPHHVMPTPQACEEVHRLLTGKHGKVTQPATIPRPSLEVTGCGEVPDLIDSLLRTLLSAATTSNNSNKAFQSLKDTFGMKNDTANWEAVHKAEVGKVIDAIRCGGLAVVKGNNIKKILDIVHKKNCDRRDALLEEKKTGVAANIPGLDDLTQQQKDTELARFAENPLSLDWVLDLKEDWQAMDELVKLPGIGIKTASCVLLFRLQRPSFAVDTHVWRHCKWLGWVPPKATRDQTFNHCNLRVPDELKYSLHQLFIAHGKNCFRCRANTSAGTEEWDKSKCPIDHLLNRSEKRKQPKNEPWVDESKAISMGRSHAKKRKNADDIEESDFEVATVKSSKRVKGPAKKRTKKSKSESDKLDEDEGESLANEVKVDVAKRSRAKKSKNADGTEGSDFEVTTTNSVKRGKAAAKTIKRGKTPRRKQPAKTKKYKIDNSDLPMDNSDIEMAEEEALEDDEGSIYEATEDEGSEYCD</sequence>
<dbReference type="GeneID" id="43598729"/>
<evidence type="ECO:0000313" key="4">
    <source>
        <dbReference type="Proteomes" id="UP000254866"/>
    </source>
</evidence>
<dbReference type="Gene3D" id="1.10.340.30">
    <property type="entry name" value="Hypothetical protein, domain 2"/>
    <property type="match status" value="2"/>
</dbReference>
<comment type="caution">
    <text evidence="3">The sequence shown here is derived from an EMBL/GenBank/DDBJ whole genome shotgun (WGS) entry which is preliminary data.</text>
</comment>
<evidence type="ECO:0000259" key="2">
    <source>
        <dbReference type="SMART" id="SM00478"/>
    </source>
</evidence>
<feature type="compositionally biased region" description="Basic residues" evidence="1">
    <location>
        <begin position="542"/>
        <end position="567"/>
    </location>
</feature>
<feature type="region of interest" description="Disordered" evidence="1">
    <location>
        <begin position="40"/>
        <end position="73"/>
    </location>
</feature>
<dbReference type="GO" id="GO:0006285">
    <property type="term" value="P:base-excision repair, AP site formation"/>
    <property type="evidence" value="ECO:0007669"/>
    <property type="project" value="UniProtKB-ARBA"/>
</dbReference>
<dbReference type="STRING" id="2656787.A0A370TLY2"/>
<dbReference type="EMBL" id="NPIC01000004">
    <property type="protein sequence ID" value="RDL36528.1"/>
    <property type="molecule type" value="Genomic_DNA"/>
</dbReference>
<reference evidence="3 4" key="1">
    <citation type="journal article" date="2018" name="IMA Fungus">
        <title>IMA Genome-F 9: Draft genome sequence of Annulohypoxylon stygium, Aspergillus mulundensis, Berkeleyomyces basicola (syn. Thielaviopsis basicola), Ceratocystis smalleyi, two Cercospora beticola strains, Coleophoma cylindrospora, Fusarium fracticaudum, Phialophora cf. hyalina, and Morchella septimelata.</title>
        <authorList>
            <person name="Wingfield B.D."/>
            <person name="Bills G.F."/>
            <person name="Dong Y."/>
            <person name="Huang W."/>
            <person name="Nel W.J."/>
            <person name="Swalarsk-Parry B.S."/>
            <person name="Vaghefi N."/>
            <person name="Wilken P.M."/>
            <person name="An Z."/>
            <person name="de Beer Z.W."/>
            <person name="De Vos L."/>
            <person name="Chen L."/>
            <person name="Duong T.A."/>
            <person name="Gao Y."/>
            <person name="Hammerbacher A."/>
            <person name="Kikkert J.R."/>
            <person name="Li Y."/>
            <person name="Li H."/>
            <person name="Li K."/>
            <person name="Li Q."/>
            <person name="Liu X."/>
            <person name="Ma X."/>
            <person name="Naidoo K."/>
            <person name="Pethybridge S.J."/>
            <person name="Sun J."/>
            <person name="Steenkamp E.T."/>
            <person name="van der Nest M.A."/>
            <person name="van Wyk S."/>
            <person name="Wingfield M.J."/>
            <person name="Xiong C."/>
            <person name="Yue Q."/>
            <person name="Zhang X."/>
        </authorList>
    </citation>
    <scope>NUCLEOTIDE SEQUENCE [LARGE SCALE GENOMIC DNA]</scope>
    <source>
        <strain evidence="3 4">BP 5553</strain>
    </source>
</reference>
<protein>
    <recommendedName>
        <fullName evidence="2">HhH-GPD domain-containing protein</fullName>
    </recommendedName>
</protein>
<dbReference type="InterPro" id="IPR003265">
    <property type="entry name" value="HhH-GPD_domain"/>
</dbReference>
<feature type="compositionally biased region" description="Basic residues" evidence="1">
    <location>
        <begin position="475"/>
        <end position="489"/>
    </location>
</feature>
<dbReference type="PANTHER" id="PTHR47203:SF1">
    <property type="entry name" value="HYPOTHETICAL BASE EXCISION DNA REPAIR PROTEIN (EUROFUNG)"/>
    <property type="match status" value="1"/>
</dbReference>
<dbReference type="GO" id="GO:0000702">
    <property type="term" value="F:oxidized base lesion DNA N-glycosylase activity"/>
    <property type="evidence" value="ECO:0007669"/>
    <property type="project" value="UniProtKB-ARBA"/>
</dbReference>
<dbReference type="AlphaFoldDB" id="A0A370TLY2"/>
<dbReference type="CDD" id="cd00056">
    <property type="entry name" value="ENDO3c"/>
    <property type="match status" value="1"/>
</dbReference>
<dbReference type="InterPro" id="IPR023170">
    <property type="entry name" value="HhH_base_excis_C"/>
</dbReference>
<dbReference type="Gene3D" id="1.10.1670.10">
    <property type="entry name" value="Helix-hairpin-Helix base-excision DNA repair enzymes (C-terminal)"/>
    <property type="match status" value="1"/>
</dbReference>
<feature type="region of interest" description="Disordered" evidence="1">
    <location>
        <begin position="426"/>
        <end position="610"/>
    </location>
</feature>
<proteinExistence type="predicted"/>
<dbReference type="InterPro" id="IPR011257">
    <property type="entry name" value="DNA_glycosylase"/>
</dbReference>
<feature type="compositionally biased region" description="Acidic residues" evidence="1">
    <location>
        <begin position="580"/>
        <end position="610"/>
    </location>
</feature>
<gene>
    <name evidence="3" type="ORF">BP5553_05880</name>
</gene>
<accession>A0A370TLY2</accession>